<dbReference type="PANTHER" id="PTHR12393">
    <property type="entry name" value="SPHINGOMYELIN PHOSPHODIESTERASE RELATED"/>
    <property type="match status" value="1"/>
</dbReference>
<dbReference type="STRING" id="33097.A0A150GWY2"/>
<evidence type="ECO:0008006" key="3">
    <source>
        <dbReference type="Google" id="ProtNLM"/>
    </source>
</evidence>
<dbReference type="EMBL" id="LSYV01000006">
    <property type="protein sequence ID" value="KXZ54371.1"/>
    <property type="molecule type" value="Genomic_DNA"/>
</dbReference>
<dbReference type="Gene3D" id="1.25.40.20">
    <property type="entry name" value="Ankyrin repeat-containing domain"/>
    <property type="match status" value="1"/>
</dbReference>
<organism evidence="1 2">
    <name type="scientific">Gonium pectorale</name>
    <name type="common">Green alga</name>
    <dbReference type="NCBI Taxonomy" id="33097"/>
    <lineage>
        <taxon>Eukaryota</taxon>
        <taxon>Viridiplantae</taxon>
        <taxon>Chlorophyta</taxon>
        <taxon>core chlorophytes</taxon>
        <taxon>Chlorophyceae</taxon>
        <taxon>CS clade</taxon>
        <taxon>Chlamydomonadales</taxon>
        <taxon>Volvocaceae</taxon>
        <taxon>Gonium</taxon>
    </lineage>
</organism>
<gene>
    <name evidence="1" type="ORF">GPECTOR_5g450</name>
</gene>
<dbReference type="AlphaFoldDB" id="A0A150GWY2"/>
<dbReference type="GO" id="GO:0005783">
    <property type="term" value="C:endoplasmic reticulum"/>
    <property type="evidence" value="ECO:0007669"/>
    <property type="project" value="TreeGrafter"/>
</dbReference>
<dbReference type="PANTHER" id="PTHR12393:SF6">
    <property type="entry name" value="SPHINGOMYELIN PHOSPHODIESTERASE 2"/>
    <property type="match status" value="1"/>
</dbReference>
<dbReference type="InterPro" id="IPR036770">
    <property type="entry name" value="Ankyrin_rpt-contain_sf"/>
</dbReference>
<dbReference type="OrthoDB" id="549039at2759"/>
<comment type="caution">
    <text evidence="1">The sequence shown here is derived from an EMBL/GenBank/DDBJ whole genome shotgun (WGS) entry which is preliminary data.</text>
</comment>
<dbReference type="GO" id="GO:0046513">
    <property type="term" value="P:ceramide biosynthetic process"/>
    <property type="evidence" value="ECO:0007669"/>
    <property type="project" value="TreeGrafter"/>
</dbReference>
<dbReference type="GO" id="GO:0004620">
    <property type="term" value="F:phospholipase activity"/>
    <property type="evidence" value="ECO:0007669"/>
    <property type="project" value="TreeGrafter"/>
</dbReference>
<accession>A0A150GWY2</accession>
<sequence length="388" mass="41590">MDCIAHCHHARLPRCCAVAVQTGSAVVRFDTASIAICCNCVIGQYIVPALHAYAAHWLAPGSTRGLTLKRRQHLLCLTAASGVVANLEVAEQVAGCLLTNEVFHAAASAGQLASCQWLLGQGSPGISDSLEAAAGGGHRHVCEWLLSLNNRWRKSGEAAAARSGHVGLMEWLQEQRPQMRFKTQDPTEQAVDLVRGAAHGCDLVTMQRLWPRLEHFDNINAHRALVLAAAAGSPTPDWAAKVEWLEAQGCRLSDSRAANEAAALPDAVARLAWMRGRGVTVFGEPLLMAARTGNMAVLQYLLAEGSVELLAWLRECGCPWDESAYTGAAEGGCRVALEWLAARGCPMPADGKVYRTARRNGDLATARCLRQLGCPEVPTGPLPETRPT</sequence>
<dbReference type="GO" id="GO:0071944">
    <property type="term" value="C:cell periphery"/>
    <property type="evidence" value="ECO:0007669"/>
    <property type="project" value="TreeGrafter"/>
</dbReference>
<dbReference type="GO" id="GO:0030149">
    <property type="term" value="P:sphingolipid catabolic process"/>
    <property type="evidence" value="ECO:0007669"/>
    <property type="project" value="TreeGrafter"/>
</dbReference>
<protein>
    <recommendedName>
        <fullName evidence="3">Ankyrin repeat domain-containing protein</fullName>
    </recommendedName>
</protein>
<proteinExistence type="predicted"/>
<evidence type="ECO:0000313" key="1">
    <source>
        <dbReference type="EMBL" id="KXZ54371.1"/>
    </source>
</evidence>
<dbReference type="Proteomes" id="UP000075714">
    <property type="component" value="Unassembled WGS sequence"/>
</dbReference>
<keyword evidence="2" id="KW-1185">Reference proteome</keyword>
<name>A0A150GWY2_GONPE</name>
<evidence type="ECO:0000313" key="2">
    <source>
        <dbReference type="Proteomes" id="UP000075714"/>
    </source>
</evidence>
<reference evidence="2" key="1">
    <citation type="journal article" date="2016" name="Nat. Commun.">
        <title>The Gonium pectorale genome demonstrates co-option of cell cycle regulation during the evolution of multicellularity.</title>
        <authorList>
            <person name="Hanschen E.R."/>
            <person name="Marriage T.N."/>
            <person name="Ferris P.J."/>
            <person name="Hamaji T."/>
            <person name="Toyoda A."/>
            <person name="Fujiyama A."/>
            <person name="Neme R."/>
            <person name="Noguchi H."/>
            <person name="Minakuchi Y."/>
            <person name="Suzuki M."/>
            <person name="Kawai-Toyooka H."/>
            <person name="Smith D.R."/>
            <person name="Sparks H."/>
            <person name="Anderson J."/>
            <person name="Bakaric R."/>
            <person name="Luria V."/>
            <person name="Karger A."/>
            <person name="Kirschner M.W."/>
            <person name="Durand P.M."/>
            <person name="Michod R.E."/>
            <person name="Nozaki H."/>
            <person name="Olson B.J."/>
        </authorList>
    </citation>
    <scope>NUCLEOTIDE SEQUENCE [LARGE SCALE GENOMIC DNA]</scope>
    <source>
        <strain evidence="2">NIES-2863</strain>
    </source>
</reference>
<dbReference type="GO" id="GO:0016020">
    <property type="term" value="C:membrane"/>
    <property type="evidence" value="ECO:0007669"/>
    <property type="project" value="TreeGrafter"/>
</dbReference>
<dbReference type="SUPFAM" id="SSF48403">
    <property type="entry name" value="Ankyrin repeat"/>
    <property type="match status" value="1"/>
</dbReference>